<feature type="signal peptide" evidence="1">
    <location>
        <begin position="1"/>
        <end position="29"/>
    </location>
</feature>
<feature type="chain" id="PRO_5047142030" description="SH3 domain-containing protein" evidence="1">
    <location>
        <begin position="30"/>
        <end position="192"/>
    </location>
</feature>
<dbReference type="EMBL" id="JAZHYN010000007">
    <property type="protein sequence ID" value="MEF3365687.1"/>
    <property type="molecule type" value="Genomic_DNA"/>
</dbReference>
<dbReference type="RefSeq" id="WP_332080612.1">
    <property type="nucleotide sequence ID" value="NZ_JAZHYN010000007.1"/>
</dbReference>
<evidence type="ECO:0000256" key="1">
    <source>
        <dbReference type="SAM" id="SignalP"/>
    </source>
</evidence>
<gene>
    <name evidence="2" type="ORF">V3H18_03975</name>
</gene>
<keyword evidence="1" id="KW-0732">Signal</keyword>
<protein>
    <recommendedName>
        <fullName evidence="4">SH3 domain-containing protein</fullName>
    </recommendedName>
</protein>
<keyword evidence="3" id="KW-1185">Reference proteome</keyword>
<dbReference type="Proteomes" id="UP001350748">
    <property type="component" value="Unassembled WGS sequence"/>
</dbReference>
<organism evidence="2 3">
    <name type="scientific">Methylocystis borbori</name>
    <dbReference type="NCBI Taxonomy" id="3118750"/>
    <lineage>
        <taxon>Bacteria</taxon>
        <taxon>Pseudomonadati</taxon>
        <taxon>Pseudomonadota</taxon>
        <taxon>Alphaproteobacteria</taxon>
        <taxon>Hyphomicrobiales</taxon>
        <taxon>Methylocystaceae</taxon>
        <taxon>Methylocystis</taxon>
    </lineage>
</organism>
<evidence type="ECO:0000313" key="3">
    <source>
        <dbReference type="Proteomes" id="UP001350748"/>
    </source>
</evidence>
<sequence length="192" mass="21022">MRHMKHPIHPTTGALTLCLVLAAAPAAMARPACVYQDAFLFDSTTYNAYLVGTIPAPAPVELVRLGKKWSFISYDGESGYVATRHLISNSGARPDPPPGVWEQEAESQTLRREIDPLTSPYFPGGARFGLRGRGIGFGGNYVGDPYFAGFRRTPWTNRVNWGRASYLPPDSPKWAVCGLAGDSARRAVRRAR</sequence>
<proteinExistence type="predicted"/>
<name>A0ABU7XE86_9HYPH</name>
<evidence type="ECO:0000313" key="2">
    <source>
        <dbReference type="EMBL" id="MEF3365687.1"/>
    </source>
</evidence>
<comment type="caution">
    <text evidence="2">The sequence shown here is derived from an EMBL/GenBank/DDBJ whole genome shotgun (WGS) entry which is preliminary data.</text>
</comment>
<evidence type="ECO:0008006" key="4">
    <source>
        <dbReference type="Google" id="ProtNLM"/>
    </source>
</evidence>
<accession>A0ABU7XE86</accession>
<reference evidence="2 3" key="1">
    <citation type="submission" date="2024-02" db="EMBL/GenBank/DDBJ databases">
        <authorList>
            <person name="Grouzdev D."/>
        </authorList>
    </citation>
    <scope>NUCLEOTIDE SEQUENCE [LARGE SCALE GENOMIC DNA]</scope>
    <source>
        <strain evidence="2 3">9N</strain>
    </source>
</reference>